<evidence type="ECO:0000256" key="1">
    <source>
        <dbReference type="ARBA" id="ARBA00010617"/>
    </source>
</evidence>
<dbReference type="STRING" id="4615.A0A199W8Q6"/>
<dbReference type="FunFam" id="1.10.630.10:FF:000007">
    <property type="entry name" value="Cytochrome P450 76C4"/>
    <property type="match status" value="2"/>
</dbReference>
<reference evidence="8 9" key="1">
    <citation type="journal article" date="2016" name="DNA Res.">
        <title>The draft genome of MD-2 pineapple using hybrid error correction of long reads.</title>
        <authorList>
            <person name="Redwan R.M."/>
            <person name="Saidin A."/>
            <person name="Kumar S.V."/>
        </authorList>
    </citation>
    <scope>NUCLEOTIDE SEQUENCE [LARGE SCALE GENOMIC DNA]</scope>
    <source>
        <strain evidence="9">cv. MD2</strain>
        <tissue evidence="8">Leaf</tissue>
    </source>
</reference>
<dbReference type="GO" id="GO:0006952">
    <property type="term" value="P:defense response"/>
    <property type="evidence" value="ECO:0007669"/>
    <property type="project" value="UniProtKB-KW"/>
</dbReference>
<proteinExistence type="inferred from homology"/>
<comment type="cofactor">
    <cofactor evidence="6">
        <name>heme</name>
        <dbReference type="ChEBI" id="CHEBI:30413"/>
    </cofactor>
</comment>
<dbReference type="InterPro" id="IPR002401">
    <property type="entry name" value="Cyt_P450_E_grp-I"/>
</dbReference>
<dbReference type="PRINTS" id="PR00463">
    <property type="entry name" value="EP450I"/>
</dbReference>
<feature type="non-terminal residue" evidence="8">
    <location>
        <position position="1208"/>
    </location>
</feature>
<keyword evidence="5 6" id="KW-0408">Iron</keyword>
<dbReference type="PANTHER" id="PTHR47950:SF48">
    <property type="entry name" value="CYTOCHROME P450 FAMILY PROTEIN, EXPRESSED"/>
    <property type="match status" value="1"/>
</dbReference>
<gene>
    <name evidence="8" type="ORF">ACMD2_04167</name>
</gene>
<name>A0A199W8Q6_ANACO</name>
<dbReference type="PANTHER" id="PTHR47950">
    <property type="entry name" value="CYTOCHROME P450, FAMILY 76, SUBFAMILY C, POLYPEPTIDE 5-RELATED"/>
    <property type="match status" value="1"/>
</dbReference>
<evidence type="ECO:0000256" key="4">
    <source>
        <dbReference type="ARBA" id="ARBA00023002"/>
    </source>
</evidence>
<dbReference type="SUPFAM" id="SSF48264">
    <property type="entry name" value="Cytochrome P450"/>
    <property type="match status" value="3"/>
</dbReference>
<keyword evidence="6" id="KW-0349">Heme</keyword>
<keyword evidence="3" id="KW-0611">Plant defense</keyword>
<accession>A0A199W8Q6</accession>
<evidence type="ECO:0000256" key="6">
    <source>
        <dbReference type="PIRSR" id="PIRSR602401-1"/>
    </source>
</evidence>
<feature type="region of interest" description="Disordered" evidence="7">
    <location>
        <begin position="1"/>
        <end position="24"/>
    </location>
</feature>
<evidence type="ECO:0000313" key="8">
    <source>
        <dbReference type="EMBL" id="OAY85275.1"/>
    </source>
</evidence>
<evidence type="ECO:0000256" key="2">
    <source>
        <dbReference type="ARBA" id="ARBA00022723"/>
    </source>
</evidence>
<feature type="compositionally biased region" description="Polar residues" evidence="7">
    <location>
        <begin position="1"/>
        <end position="12"/>
    </location>
</feature>
<dbReference type="CDD" id="cd11073">
    <property type="entry name" value="CYP76-like"/>
    <property type="match status" value="2"/>
</dbReference>
<dbReference type="PROSITE" id="PS00086">
    <property type="entry name" value="CYTOCHROME_P450"/>
    <property type="match status" value="2"/>
</dbReference>
<feature type="region of interest" description="Disordered" evidence="7">
    <location>
        <begin position="42"/>
        <end position="87"/>
    </location>
</feature>
<dbReference type="EMBL" id="LSRQ01000111">
    <property type="protein sequence ID" value="OAY85275.1"/>
    <property type="molecule type" value="Genomic_DNA"/>
</dbReference>
<evidence type="ECO:0000256" key="7">
    <source>
        <dbReference type="SAM" id="MobiDB-lite"/>
    </source>
</evidence>
<dbReference type="Gene3D" id="1.10.630.10">
    <property type="entry name" value="Cytochrome P450"/>
    <property type="match status" value="3"/>
</dbReference>
<sequence length="1208" mass="133043">NRDINLTRSRSSYHIHVPSPQKNGVHNFLNLDLTHPLISLPRQAEAKHGSPKNRSTLPPPPPGANAAPDHRQHPRRGRAAAPLPCAPRTGLRPVMSVRLGLTTTVVVSSPAAAREVLQKKDQALSARWVPDTARALGHHETTIWLPSADPLRKHLGAVIVTDIFSHRSLDAMRAMRQRQARELIANLRRRTGQPNNDCFTQLPDRLPGTAMEVCDELAGLALAHGARGTEAVGGEDVGGDDGAEFTISFLWISLTLSFLYLVKRKLNPGAGKNGALPLPLPLPPGPTPLPIIGNILDVGAQPHRSLARLARIYGPVMSVRLGLTTTVVVSSPAAAREVLQKKDQALSARWVPDTARALGHHETSTIWLPSGDPLRKHLRAVIATNIFSPRSLDTTRAVRERQARELVANLRRRAGQPVRIGVPVFNAVLNIISNLFFSEDVVDLASAEEESNQEFKRLISSAVEEIGRPNISDFFPFLRPLDLQGRRRVTAGYIRRFYNFFGDIFDRRLAEMNSGVEKKGDFLDSLLELHSQSKLQRREIITLFTDFFAAGSDTSSNTVEWAMAELLRNPAVLAKARAELRETLGPKQEFEESDIARLPFLQAVTKETMRLHPAGPLMLPHKPSETEREVGFVEVAGLAVPSEARVMVNAWAIGRDPEAWEEAEEFRPERFLGGREVDFRGKDFEFLPFGYGRRACPGVPLAVRVVPLVLGSILHAFDWRLPRGMRPDDVDLSDRFAAALTLAVPLTAVPVLPRKLIPGAGKTGALPLPLPPPPGPTPLPIIGNILDVGAQPHRSLARLARVYGPVMSVRLGLTTTVVVSSPATAREVLQKKDQALSARCVPDTARALGHHETSTIWLPSADPLRKHLRAVIATHLFSPRSLDATRTVRERQARELVANLRRRAGQPVRIGVPVFNAVLNIISNLFFSEDVVDLASAEEASNQEFKRLISSTIEEIGRPNISDFFPFLRPLDLQGRRRVTAGYLRRFYEFFGDIFDRRVAEVNSGAEKKGDFLDSLLDFFGAGSDTSSNTVEWAMAELLHIPAVLAKARAEIQETLGLKEELEESDVARLPFLQAVVKETMRLHPAGPLMLPHKPSETEQEVGFVEVAGFAVPSEARVMVNAWAIGRDPEFLPFGSGRRACPGMPLAVRVVPLMLGSILHAFDWRLPRGMHPVDVDLSDKFAATLMLAVPLTAVPVPSVPPREREQFD</sequence>
<comment type="similarity">
    <text evidence="1">Belongs to the cytochrome P450 family.</text>
</comment>
<feature type="binding site" description="axial binding residue" evidence="6">
    <location>
        <position position="696"/>
    </location>
    <ligand>
        <name>heme</name>
        <dbReference type="ChEBI" id="CHEBI:30413"/>
    </ligand>
    <ligandPart>
        <name>Fe</name>
        <dbReference type="ChEBI" id="CHEBI:18248"/>
    </ligandPart>
</feature>
<dbReference type="GO" id="GO:0020037">
    <property type="term" value="F:heme binding"/>
    <property type="evidence" value="ECO:0007669"/>
    <property type="project" value="InterPro"/>
</dbReference>
<keyword evidence="2 6" id="KW-0479">Metal-binding</keyword>
<dbReference type="Pfam" id="PF00067">
    <property type="entry name" value="p450"/>
    <property type="match status" value="3"/>
</dbReference>
<dbReference type="InterPro" id="IPR001128">
    <property type="entry name" value="Cyt_P450"/>
</dbReference>
<dbReference type="AlphaFoldDB" id="A0A199W8Q6"/>
<dbReference type="Proteomes" id="UP000092600">
    <property type="component" value="Unassembled WGS sequence"/>
</dbReference>
<comment type="caution">
    <text evidence="8">The sequence shown here is derived from an EMBL/GenBank/DDBJ whole genome shotgun (WGS) entry which is preliminary data.</text>
</comment>
<evidence type="ECO:0000313" key="9">
    <source>
        <dbReference type="Proteomes" id="UP000092600"/>
    </source>
</evidence>
<protein>
    <submittedName>
        <fullName evidence="8">Oryzalexin D synthase</fullName>
    </submittedName>
</protein>
<organism evidence="8 9">
    <name type="scientific">Ananas comosus</name>
    <name type="common">Pineapple</name>
    <name type="synonym">Ananas ananas</name>
    <dbReference type="NCBI Taxonomy" id="4615"/>
    <lineage>
        <taxon>Eukaryota</taxon>
        <taxon>Viridiplantae</taxon>
        <taxon>Streptophyta</taxon>
        <taxon>Embryophyta</taxon>
        <taxon>Tracheophyta</taxon>
        <taxon>Spermatophyta</taxon>
        <taxon>Magnoliopsida</taxon>
        <taxon>Liliopsida</taxon>
        <taxon>Poales</taxon>
        <taxon>Bromeliaceae</taxon>
        <taxon>Bromelioideae</taxon>
        <taxon>Ananas</taxon>
    </lineage>
</organism>
<evidence type="ECO:0000256" key="5">
    <source>
        <dbReference type="ARBA" id="ARBA00023004"/>
    </source>
</evidence>
<feature type="non-terminal residue" evidence="8">
    <location>
        <position position="1"/>
    </location>
</feature>
<evidence type="ECO:0000256" key="3">
    <source>
        <dbReference type="ARBA" id="ARBA00022821"/>
    </source>
</evidence>
<dbReference type="GO" id="GO:0051502">
    <property type="term" value="P:diterpene phytoalexin biosynthetic process"/>
    <property type="evidence" value="ECO:0007669"/>
    <property type="project" value="UniProtKB-ARBA"/>
</dbReference>
<dbReference type="InterPro" id="IPR036396">
    <property type="entry name" value="Cyt_P450_sf"/>
</dbReference>
<keyword evidence="4" id="KW-0560">Oxidoreductase</keyword>
<dbReference type="GO" id="GO:0005506">
    <property type="term" value="F:iron ion binding"/>
    <property type="evidence" value="ECO:0007669"/>
    <property type="project" value="InterPro"/>
</dbReference>
<dbReference type="PRINTS" id="PR00385">
    <property type="entry name" value="P450"/>
</dbReference>
<dbReference type="InterPro" id="IPR017972">
    <property type="entry name" value="Cyt_P450_CS"/>
</dbReference>
<dbReference type="GO" id="GO:0016709">
    <property type="term" value="F:oxidoreductase activity, acting on paired donors, with incorporation or reduction of molecular oxygen, NAD(P)H as one donor, and incorporation of one atom of oxygen"/>
    <property type="evidence" value="ECO:0007669"/>
    <property type="project" value="UniProtKB-ARBA"/>
</dbReference>